<dbReference type="GO" id="GO:0003677">
    <property type="term" value="F:DNA binding"/>
    <property type="evidence" value="ECO:0007669"/>
    <property type="project" value="UniProtKB-KW"/>
</dbReference>
<keyword evidence="3 6" id="KW-0731">Sigma factor</keyword>
<dbReference type="RefSeq" id="WP_106581338.1">
    <property type="nucleotide sequence ID" value="NZ_PYGA01000002.1"/>
</dbReference>
<keyword evidence="2 6" id="KW-0805">Transcription regulation</keyword>
<evidence type="ECO:0000313" key="10">
    <source>
        <dbReference type="EMBL" id="PSK99944.1"/>
    </source>
</evidence>
<feature type="compositionally biased region" description="Basic and acidic residues" evidence="7">
    <location>
        <begin position="212"/>
        <end position="238"/>
    </location>
</feature>
<dbReference type="InterPro" id="IPR000838">
    <property type="entry name" value="RNA_pol_sigma70_ECF_CS"/>
</dbReference>
<dbReference type="PANTHER" id="PTHR43133:SF61">
    <property type="entry name" value="ECF RNA POLYMERASE SIGMA FACTOR SIGC"/>
    <property type="match status" value="1"/>
</dbReference>
<dbReference type="InterPro" id="IPR013325">
    <property type="entry name" value="RNA_pol_sigma_r2"/>
</dbReference>
<feature type="compositionally biased region" description="Basic residues" evidence="7">
    <location>
        <begin position="296"/>
        <end position="311"/>
    </location>
</feature>
<feature type="domain" description="RNA polymerase sigma factor 70 region 4 type 2" evidence="9">
    <location>
        <begin position="152"/>
        <end position="202"/>
    </location>
</feature>
<dbReference type="Pfam" id="PF04542">
    <property type="entry name" value="Sigma70_r2"/>
    <property type="match status" value="1"/>
</dbReference>
<feature type="domain" description="RNA polymerase sigma-70 region 2" evidence="8">
    <location>
        <begin position="58"/>
        <end position="121"/>
    </location>
</feature>
<keyword evidence="5 6" id="KW-0804">Transcription</keyword>
<evidence type="ECO:0000256" key="5">
    <source>
        <dbReference type="ARBA" id="ARBA00023163"/>
    </source>
</evidence>
<dbReference type="PROSITE" id="PS01063">
    <property type="entry name" value="SIGMA70_ECF"/>
    <property type="match status" value="1"/>
</dbReference>
<feature type="compositionally biased region" description="Basic and acidic residues" evidence="7">
    <location>
        <begin position="249"/>
        <end position="259"/>
    </location>
</feature>
<protein>
    <recommendedName>
        <fullName evidence="6">RNA polymerase sigma factor</fullName>
    </recommendedName>
</protein>
<proteinExistence type="inferred from homology"/>
<comment type="caution">
    <text evidence="10">The sequence shown here is derived from an EMBL/GenBank/DDBJ whole genome shotgun (WGS) entry which is preliminary data.</text>
</comment>
<dbReference type="Pfam" id="PF08281">
    <property type="entry name" value="Sigma70_r4_2"/>
    <property type="match status" value="1"/>
</dbReference>
<gene>
    <name evidence="10" type="ORF">CLV63_10271</name>
</gene>
<dbReference type="InterPro" id="IPR007627">
    <property type="entry name" value="RNA_pol_sigma70_r2"/>
</dbReference>
<evidence type="ECO:0000256" key="7">
    <source>
        <dbReference type="SAM" id="MobiDB-lite"/>
    </source>
</evidence>
<reference evidence="10 11" key="1">
    <citation type="submission" date="2018-03" db="EMBL/GenBank/DDBJ databases">
        <title>Genomic Encyclopedia of Archaeal and Bacterial Type Strains, Phase II (KMG-II): from individual species to whole genera.</title>
        <authorList>
            <person name="Goeker M."/>
        </authorList>
    </citation>
    <scope>NUCLEOTIDE SEQUENCE [LARGE SCALE GENOMIC DNA]</scope>
    <source>
        <strain evidence="10 11">DSM 45312</strain>
    </source>
</reference>
<dbReference type="PANTHER" id="PTHR43133">
    <property type="entry name" value="RNA POLYMERASE ECF-TYPE SIGMA FACTO"/>
    <property type="match status" value="1"/>
</dbReference>
<organism evidence="10 11">
    <name type="scientific">Murinocardiopsis flavida</name>
    <dbReference type="NCBI Taxonomy" id="645275"/>
    <lineage>
        <taxon>Bacteria</taxon>
        <taxon>Bacillati</taxon>
        <taxon>Actinomycetota</taxon>
        <taxon>Actinomycetes</taxon>
        <taxon>Streptosporangiales</taxon>
        <taxon>Nocardiopsidaceae</taxon>
        <taxon>Murinocardiopsis</taxon>
    </lineage>
</organism>
<dbReference type="GO" id="GO:0006352">
    <property type="term" value="P:DNA-templated transcription initiation"/>
    <property type="evidence" value="ECO:0007669"/>
    <property type="project" value="InterPro"/>
</dbReference>
<dbReference type="InterPro" id="IPR036388">
    <property type="entry name" value="WH-like_DNA-bd_sf"/>
</dbReference>
<name>A0A2P8DRY0_9ACTN</name>
<dbReference type="AlphaFoldDB" id="A0A2P8DRY0"/>
<dbReference type="SUPFAM" id="SSF88659">
    <property type="entry name" value="Sigma3 and sigma4 domains of RNA polymerase sigma factors"/>
    <property type="match status" value="1"/>
</dbReference>
<comment type="similarity">
    <text evidence="1 6">Belongs to the sigma-70 factor family. ECF subfamily.</text>
</comment>
<evidence type="ECO:0000256" key="1">
    <source>
        <dbReference type="ARBA" id="ARBA00010641"/>
    </source>
</evidence>
<dbReference type="GO" id="GO:0016987">
    <property type="term" value="F:sigma factor activity"/>
    <property type="evidence" value="ECO:0007669"/>
    <property type="project" value="UniProtKB-KW"/>
</dbReference>
<dbReference type="InterPro" id="IPR039425">
    <property type="entry name" value="RNA_pol_sigma-70-like"/>
</dbReference>
<feature type="compositionally biased region" description="Pro residues" evidence="7">
    <location>
        <begin position="8"/>
        <end position="19"/>
    </location>
</feature>
<dbReference type="EMBL" id="PYGA01000002">
    <property type="protein sequence ID" value="PSK99944.1"/>
    <property type="molecule type" value="Genomic_DNA"/>
</dbReference>
<dbReference type="InterPro" id="IPR013249">
    <property type="entry name" value="RNA_pol_sigma70_r4_t2"/>
</dbReference>
<dbReference type="SUPFAM" id="SSF88946">
    <property type="entry name" value="Sigma2 domain of RNA polymerase sigma factors"/>
    <property type="match status" value="1"/>
</dbReference>
<dbReference type="InterPro" id="IPR013324">
    <property type="entry name" value="RNA_pol_sigma_r3/r4-like"/>
</dbReference>
<evidence type="ECO:0000256" key="4">
    <source>
        <dbReference type="ARBA" id="ARBA00023125"/>
    </source>
</evidence>
<evidence type="ECO:0000259" key="8">
    <source>
        <dbReference type="Pfam" id="PF04542"/>
    </source>
</evidence>
<sequence length="311" mass="33996">MESTRSTPPNPCPPGPPGDPHTAAERPRPPRGCAADESELTSLALAARDGAADALERLIAATRGDVARFIGRMTDPQSVEELTQETYIRAMRGLSRYAARSSARTWLLAIARHTVVDRYRAIAARPKTTALAAEDAPRGRIPGAAARIDEQVALMDLLARLDEPRRRAFVLTQVEDYSYAEVAAMVAAPLGTVRSRVARARGDLVRALRAAESPERAEPRRLRSDRAAEPPERAESRRLPALSEPAVESAERAESRRLPLESAAEPGERAEPRRLPLSPEPVAERAATPAGLRTEHRARRTRPDRHRRGAA</sequence>
<dbReference type="GO" id="GO:0006950">
    <property type="term" value="P:response to stress"/>
    <property type="evidence" value="ECO:0007669"/>
    <property type="project" value="UniProtKB-ARBA"/>
</dbReference>
<feature type="region of interest" description="Disordered" evidence="7">
    <location>
        <begin position="1"/>
        <end position="35"/>
    </location>
</feature>
<dbReference type="OrthoDB" id="3821507at2"/>
<feature type="region of interest" description="Disordered" evidence="7">
    <location>
        <begin position="210"/>
        <end position="311"/>
    </location>
</feature>
<keyword evidence="4 6" id="KW-0238">DNA-binding</keyword>
<dbReference type="Gene3D" id="1.10.10.10">
    <property type="entry name" value="Winged helix-like DNA-binding domain superfamily/Winged helix DNA-binding domain"/>
    <property type="match status" value="1"/>
</dbReference>
<dbReference type="Gene3D" id="1.10.1740.10">
    <property type="match status" value="1"/>
</dbReference>
<dbReference type="NCBIfam" id="TIGR02937">
    <property type="entry name" value="sigma70-ECF"/>
    <property type="match status" value="1"/>
</dbReference>
<evidence type="ECO:0000256" key="2">
    <source>
        <dbReference type="ARBA" id="ARBA00023015"/>
    </source>
</evidence>
<dbReference type="Proteomes" id="UP000240542">
    <property type="component" value="Unassembled WGS sequence"/>
</dbReference>
<evidence type="ECO:0000259" key="9">
    <source>
        <dbReference type="Pfam" id="PF08281"/>
    </source>
</evidence>
<accession>A0A2P8DRY0</accession>
<evidence type="ECO:0000313" key="11">
    <source>
        <dbReference type="Proteomes" id="UP000240542"/>
    </source>
</evidence>
<keyword evidence="11" id="KW-1185">Reference proteome</keyword>
<dbReference type="InterPro" id="IPR014284">
    <property type="entry name" value="RNA_pol_sigma-70_dom"/>
</dbReference>
<evidence type="ECO:0000256" key="3">
    <source>
        <dbReference type="ARBA" id="ARBA00023082"/>
    </source>
</evidence>
<evidence type="ECO:0000256" key="6">
    <source>
        <dbReference type="RuleBase" id="RU000716"/>
    </source>
</evidence>